<keyword evidence="2" id="KW-1185">Reference proteome</keyword>
<evidence type="ECO:0000313" key="1">
    <source>
        <dbReference type="EMBL" id="GGJ14276.1"/>
    </source>
</evidence>
<comment type="caution">
    <text evidence="1">The sequence shown here is derived from an EMBL/GenBank/DDBJ whole genome shotgun (WGS) entry which is preliminary data.</text>
</comment>
<proteinExistence type="predicted"/>
<reference evidence="1" key="2">
    <citation type="submission" date="2020-09" db="EMBL/GenBank/DDBJ databases">
        <authorList>
            <person name="Sun Q."/>
            <person name="Ohkuma M."/>
        </authorList>
    </citation>
    <scope>NUCLEOTIDE SEQUENCE</scope>
    <source>
        <strain evidence="1">JCM 3086</strain>
    </source>
</reference>
<dbReference type="EMBL" id="BMQA01000007">
    <property type="protein sequence ID" value="GGJ14276.1"/>
    <property type="molecule type" value="Genomic_DNA"/>
</dbReference>
<protein>
    <submittedName>
        <fullName evidence="1">Uncharacterized protein</fullName>
    </submittedName>
</protein>
<organism evidence="1 2">
    <name type="scientific">Streptomyces brasiliensis</name>
    <dbReference type="NCBI Taxonomy" id="1954"/>
    <lineage>
        <taxon>Bacteria</taxon>
        <taxon>Bacillati</taxon>
        <taxon>Actinomycetota</taxon>
        <taxon>Actinomycetes</taxon>
        <taxon>Kitasatosporales</taxon>
        <taxon>Streptomycetaceae</taxon>
        <taxon>Streptomyces</taxon>
    </lineage>
</organism>
<dbReference type="AlphaFoldDB" id="A0A917NNV5"/>
<accession>A0A917NNV5</accession>
<dbReference type="RefSeq" id="WP_189311300.1">
    <property type="nucleotide sequence ID" value="NZ_BMQA01000007.1"/>
</dbReference>
<sequence>MPLTRVVLTSGRSVDLADLHLSSTYGGMLEGYPRKPVNDLRIKGLLRTAERAFPATPVHLVPPSREHPDQYAGAFGPVEVIPPVACVGTFRSTALAPGHDPVLYRSALTIVWFQNAPQVPSGCDADAGLRGVAWEELAQDHELQICGRVG</sequence>
<reference evidence="1" key="1">
    <citation type="journal article" date="2014" name="Int. J. Syst. Evol. Microbiol.">
        <title>Complete genome sequence of Corynebacterium casei LMG S-19264T (=DSM 44701T), isolated from a smear-ripened cheese.</title>
        <authorList>
            <consortium name="US DOE Joint Genome Institute (JGI-PGF)"/>
            <person name="Walter F."/>
            <person name="Albersmeier A."/>
            <person name="Kalinowski J."/>
            <person name="Ruckert C."/>
        </authorList>
    </citation>
    <scope>NUCLEOTIDE SEQUENCE</scope>
    <source>
        <strain evidence="1">JCM 3086</strain>
    </source>
</reference>
<name>A0A917NNV5_9ACTN</name>
<dbReference type="Proteomes" id="UP000657574">
    <property type="component" value="Unassembled WGS sequence"/>
</dbReference>
<gene>
    <name evidence="1" type="ORF">GCM10010121_026110</name>
</gene>
<evidence type="ECO:0000313" key="2">
    <source>
        <dbReference type="Proteomes" id="UP000657574"/>
    </source>
</evidence>